<gene>
    <name evidence="1" type="ORF">ACFFGY_09740</name>
</gene>
<reference evidence="1 2" key="1">
    <citation type="submission" date="2024-09" db="EMBL/GenBank/DDBJ databases">
        <authorList>
            <person name="Sun Q."/>
            <person name="Mori K."/>
        </authorList>
    </citation>
    <scope>NUCLEOTIDE SEQUENCE [LARGE SCALE GENOMIC DNA]</scope>
    <source>
        <strain evidence="1 2">TBRC 5777</strain>
    </source>
</reference>
<dbReference type="RefSeq" id="WP_377044280.1">
    <property type="nucleotide sequence ID" value="NZ_JBHLUN010000006.1"/>
</dbReference>
<keyword evidence="2" id="KW-1185">Reference proteome</keyword>
<dbReference type="EMBL" id="JBHLUN010000006">
    <property type="protein sequence ID" value="MFC0408529.1"/>
    <property type="molecule type" value="Genomic_DNA"/>
</dbReference>
<protein>
    <submittedName>
        <fullName evidence="1">Uncharacterized protein</fullName>
    </submittedName>
</protein>
<accession>A0ABV6JS47</accession>
<sequence length="161" mass="15808">MSAFWSITMPVVQPALVALATSLAVSIPAAALALLKWAWSRAVVNGEAARASALGRLGDIGARAGAQLAATIMADPKASAAIEEAKNALVATMTGNVRETLTKLGGSPGGVEQLVLGKTAEALPAQVLAAAQAAAATGSAAPDATAILAAMSRLRGTPVAG</sequence>
<proteinExistence type="predicted"/>
<evidence type="ECO:0000313" key="2">
    <source>
        <dbReference type="Proteomes" id="UP001589865"/>
    </source>
</evidence>
<organism evidence="1 2">
    <name type="scientific">Roseomonas elaeocarpi</name>
    <dbReference type="NCBI Taxonomy" id="907779"/>
    <lineage>
        <taxon>Bacteria</taxon>
        <taxon>Pseudomonadati</taxon>
        <taxon>Pseudomonadota</taxon>
        <taxon>Alphaproteobacteria</taxon>
        <taxon>Acetobacterales</taxon>
        <taxon>Roseomonadaceae</taxon>
        <taxon>Roseomonas</taxon>
    </lineage>
</organism>
<dbReference type="Proteomes" id="UP001589865">
    <property type="component" value="Unassembled WGS sequence"/>
</dbReference>
<evidence type="ECO:0000313" key="1">
    <source>
        <dbReference type="EMBL" id="MFC0408529.1"/>
    </source>
</evidence>
<comment type="caution">
    <text evidence="1">The sequence shown here is derived from an EMBL/GenBank/DDBJ whole genome shotgun (WGS) entry which is preliminary data.</text>
</comment>
<name>A0ABV6JS47_9PROT</name>